<dbReference type="InterPro" id="IPR012338">
    <property type="entry name" value="Beta-lactam/transpept-like"/>
</dbReference>
<evidence type="ECO:0000256" key="1">
    <source>
        <dbReference type="ARBA" id="ARBA00006096"/>
    </source>
</evidence>
<name>A0A934NMP8_9NOCA</name>
<sequence>MPGSGSVKIGAVVATALVLASACSSSDNGSSDDSVAPAGISAEIGALPDAAKKVMEKPEYATARWIYYVSNADTGEVLLANRPDEMIYTGSTAKNFTVASVYDTVGADTRFTTPVYTTAPADAGVVPGNLVLVASGDLALGGRGGLDGKMDHTFYSDTVDHQYGNLAPNARPSTDVGDPLAGVNELARQVAAKGVTRIDGDVVIDTRLWDTYQSNDGPVTPIFVNDNILDVMVTAAAVDGTATIVSSPQTGAYTVVSQVQTVAGDGDTALSIEPDPADPTKLIVSGTIAAGKSQLSVYNVPDAADWARILFIEALGRAGVTVTAPVRAANNESILPASGTFTEDRTVASIESPPVAAMGAMILETSYNAGANAFLCMLAVKAGKTDCLAGIETIYGLVDKAGLNRDAVFVTDGQGGDPASATPRQLAKWMEWARKQPWGDAIVAGQPVLAESGSLAPYGAGTPAAGKVAAKAGTGVALNPTTGRLLANVQSLAGYLTLDDGTVLAFDLAMGGATYPQLYDGLVQAGADVAEVAAAFQQGLSN</sequence>
<dbReference type="AlphaFoldDB" id="A0A934NMP8"/>
<dbReference type="RefSeq" id="WP_199702330.1">
    <property type="nucleotide sequence ID" value="NZ_JAEMNV010000001.1"/>
</dbReference>
<gene>
    <name evidence="3" type="ORF">JGU71_03880</name>
</gene>
<protein>
    <submittedName>
        <fullName evidence="3">D-alanyl-D-alanine carboxypeptidase</fullName>
    </submittedName>
</protein>
<accession>A0A934NMP8</accession>
<dbReference type="Proteomes" id="UP000655868">
    <property type="component" value="Unassembled WGS sequence"/>
</dbReference>
<dbReference type="SUPFAM" id="SSF56601">
    <property type="entry name" value="beta-lactamase/transpeptidase-like"/>
    <property type="match status" value="1"/>
</dbReference>
<proteinExistence type="inferred from homology"/>
<comment type="similarity">
    <text evidence="1">Belongs to the peptidase S13 family.</text>
</comment>
<evidence type="ECO:0000313" key="3">
    <source>
        <dbReference type="EMBL" id="MBJ8338019.1"/>
    </source>
</evidence>
<dbReference type="EMBL" id="JAEMNV010000001">
    <property type="protein sequence ID" value="MBJ8338019.1"/>
    <property type="molecule type" value="Genomic_DNA"/>
</dbReference>
<dbReference type="PANTHER" id="PTHR30023:SF0">
    <property type="entry name" value="PENICILLIN-SENSITIVE CARBOXYPEPTIDASE A"/>
    <property type="match status" value="1"/>
</dbReference>
<dbReference type="Gene3D" id="3.40.710.10">
    <property type="entry name" value="DD-peptidase/beta-lactamase superfamily"/>
    <property type="match status" value="2"/>
</dbReference>
<comment type="caution">
    <text evidence="3">The sequence shown here is derived from an EMBL/GenBank/DDBJ whole genome shotgun (WGS) entry which is preliminary data.</text>
</comment>
<dbReference type="Gene3D" id="3.50.80.20">
    <property type="entry name" value="D-Ala-D-Ala carboxypeptidase C, peptidase S13"/>
    <property type="match status" value="1"/>
</dbReference>
<dbReference type="GO" id="GO:0006508">
    <property type="term" value="P:proteolysis"/>
    <property type="evidence" value="ECO:0007669"/>
    <property type="project" value="InterPro"/>
</dbReference>
<keyword evidence="4" id="KW-1185">Reference proteome</keyword>
<evidence type="ECO:0000313" key="4">
    <source>
        <dbReference type="Proteomes" id="UP000655868"/>
    </source>
</evidence>
<keyword evidence="3" id="KW-0121">Carboxypeptidase</keyword>
<dbReference type="PANTHER" id="PTHR30023">
    <property type="entry name" value="D-ALANYL-D-ALANINE CARBOXYPEPTIDASE"/>
    <property type="match status" value="1"/>
</dbReference>
<reference evidence="3" key="1">
    <citation type="submission" date="2020-12" db="EMBL/GenBank/DDBJ databases">
        <title>Antrihabitans popcorni sp. nov. and Antrihabitans auranticaus sp. nov., isolated from a larva cave.</title>
        <authorList>
            <person name="Lee S.D."/>
            <person name="Kim I.S."/>
        </authorList>
    </citation>
    <scope>NUCLEOTIDE SEQUENCE</scope>
    <source>
        <strain evidence="3">YC3-6</strain>
    </source>
</reference>
<dbReference type="GO" id="GO:0000270">
    <property type="term" value="P:peptidoglycan metabolic process"/>
    <property type="evidence" value="ECO:0007669"/>
    <property type="project" value="TreeGrafter"/>
</dbReference>
<keyword evidence="2" id="KW-0378">Hydrolase</keyword>
<keyword evidence="3" id="KW-0645">Protease</keyword>
<organism evidence="3 4">
    <name type="scientific">Antrihabitans stalagmiti</name>
    <dbReference type="NCBI Taxonomy" id="2799499"/>
    <lineage>
        <taxon>Bacteria</taxon>
        <taxon>Bacillati</taxon>
        <taxon>Actinomycetota</taxon>
        <taxon>Actinomycetes</taxon>
        <taxon>Mycobacteriales</taxon>
        <taxon>Nocardiaceae</taxon>
        <taxon>Antrihabitans</taxon>
    </lineage>
</organism>
<evidence type="ECO:0000256" key="2">
    <source>
        <dbReference type="ARBA" id="ARBA00022801"/>
    </source>
</evidence>
<dbReference type="Pfam" id="PF02113">
    <property type="entry name" value="Peptidase_S13"/>
    <property type="match status" value="1"/>
</dbReference>
<dbReference type="InterPro" id="IPR000667">
    <property type="entry name" value="Peptidase_S13"/>
</dbReference>
<dbReference type="GO" id="GO:0004185">
    <property type="term" value="F:serine-type carboxypeptidase activity"/>
    <property type="evidence" value="ECO:0007669"/>
    <property type="project" value="InterPro"/>
</dbReference>